<dbReference type="GO" id="GO:0008721">
    <property type="term" value="F:D-serine ammonia-lyase activity"/>
    <property type="evidence" value="ECO:0007669"/>
    <property type="project" value="TreeGrafter"/>
</dbReference>
<dbReference type="Pfam" id="PF01168">
    <property type="entry name" value="Ala_racemase_N"/>
    <property type="match status" value="1"/>
</dbReference>
<dbReference type="PANTHER" id="PTHR28004:SF2">
    <property type="entry name" value="D-SERINE DEHYDRATASE"/>
    <property type="match status" value="1"/>
</dbReference>
<evidence type="ECO:0000313" key="4">
    <source>
        <dbReference type="EMBL" id="KMO42802.1"/>
    </source>
</evidence>
<evidence type="ECO:0000256" key="1">
    <source>
        <dbReference type="ARBA" id="ARBA00005323"/>
    </source>
</evidence>
<dbReference type="InterPro" id="IPR051466">
    <property type="entry name" value="D-amino_acid_metab_enzyme"/>
</dbReference>
<dbReference type="AlphaFoldDB" id="A0A0J6TA80"/>
<dbReference type="Pfam" id="PF14031">
    <property type="entry name" value="D-ser_dehydrat"/>
    <property type="match status" value="1"/>
</dbReference>
<dbReference type="Gene3D" id="2.40.37.20">
    <property type="entry name" value="D-serine dehydratase-like domain"/>
    <property type="match status" value="1"/>
</dbReference>
<reference evidence="4 5" key="1">
    <citation type="submission" date="2015-03" db="EMBL/GenBank/DDBJ databases">
        <title>Genome sequencing of Methylobacterium tarhaniae DSM 25844.</title>
        <authorList>
            <person name="Chaudhry V."/>
            <person name="Patil P.B."/>
        </authorList>
    </citation>
    <scope>NUCLEOTIDE SEQUENCE [LARGE SCALE GENOMIC DNA]</scope>
    <source>
        <strain evidence="4 5">DSM 25844</strain>
    </source>
</reference>
<dbReference type="InterPro" id="IPR029066">
    <property type="entry name" value="PLP-binding_barrel"/>
</dbReference>
<dbReference type="SUPFAM" id="SSF51419">
    <property type="entry name" value="PLP-binding barrel"/>
    <property type="match status" value="1"/>
</dbReference>
<keyword evidence="2" id="KW-0456">Lyase</keyword>
<dbReference type="OrthoDB" id="9772497at2"/>
<evidence type="ECO:0000313" key="5">
    <source>
        <dbReference type="Proteomes" id="UP000036449"/>
    </source>
</evidence>
<comment type="caution">
    <text evidence="4">The sequence shown here is derived from an EMBL/GenBank/DDBJ whole genome shotgun (WGS) entry which is preliminary data.</text>
</comment>
<evidence type="ECO:0000256" key="2">
    <source>
        <dbReference type="ARBA" id="ARBA00023239"/>
    </source>
</evidence>
<dbReference type="InterPro" id="IPR001608">
    <property type="entry name" value="Ala_racemase_N"/>
</dbReference>
<protein>
    <submittedName>
        <fullName evidence="4">Alanine racemase</fullName>
    </submittedName>
</protein>
<dbReference type="Proteomes" id="UP000036449">
    <property type="component" value="Unassembled WGS sequence"/>
</dbReference>
<proteinExistence type="inferred from homology"/>
<gene>
    <name evidence="4" type="ORF">VQ03_10050</name>
</gene>
<name>A0A0J6TA80_9HYPH</name>
<evidence type="ECO:0000259" key="3">
    <source>
        <dbReference type="SMART" id="SM01119"/>
    </source>
</evidence>
<accession>A0A0J6TA80</accession>
<comment type="similarity">
    <text evidence="1">Belongs to the DSD1 family.</text>
</comment>
<feature type="domain" description="D-serine dehydratase-like" evidence="3">
    <location>
        <begin position="253"/>
        <end position="346"/>
    </location>
</feature>
<dbReference type="SMART" id="SM01119">
    <property type="entry name" value="D-ser_dehydrat"/>
    <property type="match status" value="1"/>
</dbReference>
<dbReference type="PANTHER" id="PTHR28004">
    <property type="entry name" value="ZGC:162816-RELATED"/>
    <property type="match status" value="1"/>
</dbReference>
<dbReference type="GO" id="GO:0036088">
    <property type="term" value="P:D-serine catabolic process"/>
    <property type="evidence" value="ECO:0007669"/>
    <property type="project" value="TreeGrafter"/>
</dbReference>
<keyword evidence="5" id="KW-1185">Reference proteome</keyword>
<sequence length="363" mass="37540">MIAPALREEIARRYGTPAVVVDLDRVARNIARLQAACDAAGLANRPHIKTHKSPVLARMQIEAGARGVTCQKIGEAEVMARAGIDDILVSYNLIGPHAVGRLGRLLRESPARITVAADNPVTVAGLPEAAQAGGRSLDVVVECDTGRKRAGVETPGEAVALARDIAGRPGLAFAGLLMYPPAGGVAEAQRFLDQAKAGLAEHGLHARIVSTGGTPNLPELGQVHGATEHRAGTVIFNDRMMMAAGVATLDDCALAVLSRVVSRAGPERGILDAGSKTLTSDSGGGLDGFGLMPDHPGARIQAFAEEHGFLDLSACAERPPVGTLVEVVPNHVCVVVNMVDALVTVRDGAIVGTLPVEARGLIA</sequence>
<dbReference type="EMBL" id="LABZ01000062">
    <property type="protein sequence ID" value="KMO42802.1"/>
    <property type="molecule type" value="Genomic_DNA"/>
</dbReference>
<dbReference type="Gene3D" id="3.20.20.10">
    <property type="entry name" value="Alanine racemase"/>
    <property type="match status" value="1"/>
</dbReference>
<organism evidence="4 5">
    <name type="scientific">Methylobacterium tarhaniae</name>
    <dbReference type="NCBI Taxonomy" id="1187852"/>
    <lineage>
        <taxon>Bacteria</taxon>
        <taxon>Pseudomonadati</taxon>
        <taxon>Pseudomonadota</taxon>
        <taxon>Alphaproteobacteria</taxon>
        <taxon>Hyphomicrobiales</taxon>
        <taxon>Methylobacteriaceae</taxon>
        <taxon>Methylobacterium</taxon>
    </lineage>
</organism>
<dbReference type="InterPro" id="IPR026956">
    <property type="entry name" value="D-ser_dehydrat-like_dom"/>
</dbReference>
<dbReference type="InterPro" id="IPR042208">
    <property type="entry name" value="D-ser_dehydrat-like_sf"/>
</dbReference>
<dbReference type="PATRIC" id="fig|1187852.3.peg.5839"/>